<name>A0A2X3CR95_KLEPN</name>
<reference evidence="2 3" key="1">
    <citation type="submission" date="2018-06" db="EMBL/GenBank/DDBJ databases">
        <authorList>
            <consortium name="Pathogen Informatics"/>
            <person name="Doyle S."/>
        </authorList>
    </citation>
    <scope>NUCLEOTIDE SEQUENCE [LARGE SCALE GENOMIC DNA]</scope>
    <source>
        <strain evidence="2 3">NCTC9128</strain>
    </source>
</reference>
<accession>A0A2X3CR95</accession>
<dbReference type="Gene3D" id="3.40.190.10">
    <property type="entry name" value="Periplasmic binding protein-like II"/>
    <property type="match status" value="1"/>
</dbReference>
<evidence type="ECO:0000256" key="1">
    <source>
        <dbReference type="SAM" id="MobiDB-lite"/>
    </source>
</evidence>
<protein>
    <submittedName>
        <fullName evidence="2">Extracellular solute-binding family protein 3</fullName>
    </submittedName>
</protein>
<sequence>MEVTYPARLSLMTAIKTSSGLDPEFRDADRRASAGQPQLIDTKFTSLILGIGKKYDAVISGMYVTPERQKPGRRHPLRTFPARRSSP</sequence>
<evidence type="ECO:0000313" key="3">
    <source>
        <dbReference type="Proteomes" id="UP000251088"/>
    </source>
</evidence>
<dbReference type="Proteomes" id="UP000251088">
    <property type="component" value="Unassembled WGS sequence"/>
</dbReference>
<gene>
    <name evidence="2" type="ORF">NCTC9128_03730</name>
</gene>
<dbReference type="EMBL" id="UAWN01000012">
    <property type="protein sequence ID" value="SQC15653.1"/>
    <property type="molecule type" value="Genomic_DNA"/>
</dbReference>
<feature type="region of interest" description="Disordered" evidence="1">
    <location>
        <begin position="66"/>
        <end position="87"/>
    </location>
</feature>
<organism evidence="2 3">
    <name type="scientific">Klebsiella pneumoniae</name>
    <dbReference type="NCBI Taxonomy" id="573"/>
    <lineage>
        <taxon>Bacteria</taxon>
        <taxon>Pseudomonadati</taxon>
        <taxon>Pseudomonadota</taxon>
        <taxon>Gammaproteobacteria</taxon>
        <taxon>Enterobacterales</taxon>
        <taxon>Enterobacteriaceae</taxon>
        <taxon>Klebsiella/Raoultella group</taxon>
        <taxon>Klebsiella</taxon>
        <taxon>Klebsiella pneumoniae complex</taxon>
    </lineage>
</organism>
<dbReference type="AlphaFoldDB" id="A0A2X3CR95"/>
<proteinExistence type="predicted"/>
<evidence type="ECO:0000313" key="2">
    <source>
        <dbReference type="EMBL" id="SQC15653.1"/>
    </source>
</evidence>